<dbReference type="PATRIC" id="fig|543877.4.peg.263"/>
<dbReference type="PANTHER" id="PTHR33490:SF12">
    <property type="entry name" value="BLL5557 PROTEIN"/>
    <property type="match status" value="1"/>
</dbReference>
<evidence type="ECO:0000313" key="3">
    <source>
        <dbReference type="Proteomes" id="UP000037643"/>
    </source>
</evidence>
<reference evidence="2 3" key="1">
    <citation type="submission" date="2015-06" db="EMBL/GenBank/DDBJ databases">
        <authorList>
            <person name="Kim K.M."/>
        </authorList>
    </citation>
    <scope>NUCLEOTIDE SEQUENCE [LARGE SCALE GENOMIC DNA]</scope>
    <source>
        <strain evidence="2 3">KCTC 22370</strain>
    </source>
</reference>
<accession>A0A0G3X6U0</accession>
<name>A0A0G3X6U0_9SPHN</name>
<dbReference type="PANTHER" id="PTHR33490">
    <property type="entry name" value="BLR5614 PROTEIN-RELATED"/>
    <property type="match status" value="1"/>
</dbReference>
<dbReference type="RefSeq" id="WP_047805542.1">
    <property type="nucleotide sequence ID" value="NZ_LMVG01000002.1"/>
</dbReference>
<dbReference type="STRING" id="543877.AM2010_262"/>
<dbReference type="EMBL" id="CP011805">
    <property type="protein sequence ID" value="AKM06351.1"/>
    <property type="molecule type" value="Genomic_DNA"/>
</dbReference>
<dbReference type="SUPFAM" id="SSF54001">
    <property type="entry name" value="Cysteine proteinases"/>
    <property type="match status" value="1"/>
</dbReference>
<feature type="domain" description="Transglutaminase-like" evidence="1">
    <location>
        <begin position="158"/>
        <end position="225"/>
    </location>
</feature>
<organism evidence="2 3">
    <name type="scientific">Pelagerythrobacter marensis</name>
    <dbReference type="NCBI Taxonomy" id="543877"/>
    <lineage>
        <taxon>Bacteria</taxon>
        <taxon>Pseudomonadati</taxon>
        <taxon>Pseudomonadota</taxon>
        <taxon>Alphaproteobacteria</taxon>
        <taxon>Sphingomonadales</taxon>
        <taxon>Erythrobacteraceae</taxon>
        <taxon>Pelagerythrobacter</taxon>
    </lineage>
</organism>
<protein>
    <submittedName>
        <fullName evidence="2">Transglutaminase-like protein</fullName>
    </submittedName>
</protein>
<gene>
    <name evidence="2" type="ORF">AM2010_262</name>
</gene>
<dbReference type="KEGG" id="amx:AM2010_262"/>
<evidence type="ECO:0000259" key="1">
    <source>
        <dbReference type="SMART" id="SM00460"/>
    </source>
</evidence>
<dbReference type="Proteomes" id="UP000037643">
    <property type="component" value="Chromosome"/>
</dbReference>
<dbReference type="InterPro" id="IPR038765">
    <property type="entry name" value="Papain-like_cys_pep_sf"/>
</dbReference>
<dbReference type="InterPro" id="IPR002931">
    <property type="entry name" value="Transglutaminase-like"/>
</dbReference>
<dbReference type="Gene3D" id="3.10.620.30">
    <property type="match status" value="1"/>
</dbReference>
<dbReference type="SMART" id="SM00460">
    <property type="entry name" value="TGc"/>
    <property type="match status" value="1"/>
</dbReference>
<dbReference type="Gene3D" id="2.60.40.2250">
    <property type="match status" value="1"/>
</dbReference>
<dbReference type="Pfam" id="PF01841">
    <property type="entry name" value="Transglut_core"/>
    <property type="match status" value="1"/>
</dbReference>
<sequence length="277" mass="30519">MAITIDLAFAFHMERPTDVLLQFEAAMIPEQRLLETDTWVTKGEHFARIPAQDSIGDRVWIRAEGRYDVNYNATVAVGRMPADVAGLERLHPHELPGEAVQYLFDSRYCPADRFQQFVEAEFGSLEGGARIAAIEEWIAGSFSYVPGSSTPNTTALDSFIERRGICRDYAHVMVMLARASGIPARFVSCFAPDVTPQDFHAVAEVFLTDPTTPGGGAWFLVDATRMARADEIVKIGVGRDAADVSFMTSFGPATFIEKTVSVERDSNRPAADRHPGE</sequence>
<proteinExistence type="predicted"/>
<dbReference type="OrthoDB" id="5438043at2"/>
<dbReference type="AlphaFoldDB" id="A0A0G3X6U0"/>
<evidence type="ECO:0000313" key="2">
    <source>
        <dbReference type="EMBL" id="AKM06351.1"/>
    </source>
</evidence>
<keyword evidence="3" id="KW-1185">Reference proteome</keyword>